<dbReference type="PANTHER" id="PTHR23507">
    <property type="entry name" value="ZGC:174356"/>
    <property type="match status" value="1"/>
</dbReference>
<dbReference type="RefSeq" id="XP_016660404.1">
    <property type="nucleotide sequence ID" value="XM_016804915.1"/>
</dbReference>
<evidence type="ECO:0000256" key="1">
    <source>
        <dbReference type="ARBA" id="ARBA00004141"/>
    </source>
</evidence>
<dbReference type="EnsemblMetazoa" id="XM_016804916.2">
    <property type="protein sequence ID" value="XP_016660405.1"/>
    <property type="gene ID" value="LOC100165728"/>
</dbReference>
<dbReference type="InterPro" id="IPR011701">
    <property type="entry name" value="MFS"/>
</dbReference>
<reference evidence="7" key="1">
    <citation type="submission" date="2010-06" db="EMBL/GenBank/DDBJ databases">
        <authorList>
            <person name="Jiang H."/>
            <person name="Abraham K."/>
            <person name="Ali S."/>
            <person name="Alsbrooks S.L."/>
            <person name="Anim B.N."/>
            <person name="Anosike U.S."/>
            <person name="Attaway T."/>
            <person name="Bandaranaike D.P."/>
            <person name="Battles P.K."/>
            <person name="Bell S.N."/>
            <person name="Bell A.V."/>
            <person name="Beltran B."/>
            <person name="Bickham C."/>
            <person name="Bustamante Y."/>
            <person name="Caleb T."/>
            <person name="Canada A."/>
            <person name="Cardenas V."/>
            <person name="Carter K."/>
            <person name="Chacko J."/>
            <person name="Chandrabose M.N."/>
            <person name="Chavez D."/>
            <person name="Chavez A."/>
            <person name="Chen L."/>
            <person name="Chu H.-S."/>
            <person name="Claassen K.J."/>
            <person name="Cockrell R."/>
            <person name="Collins M."/>
            <person name="Cooper J.A."/>
            <person name="Cree A."/>
            <person name="Curry S.M."/>
            <person name="Da Y."/>
            <person name="Dao M.D."/>
            <person name="Das B."/>
            <person name="Davila M.-L."/>
            <person name="Davy-Carroll L."/>
            <person name="Denson S."/>
            <person name="Dinh H."/>
            <person name="Ebong V.E."/>
            <person name="Edwards J.R."/>
            <person name="Egan A."/>
            <person name="El-Daye J."/>
            <person name="Escobedo L."/>
            <person name="Fernandez S."/>
            <person name="Fernando P.R."/>
            <person name="Flagg N."/>
            <person name="Forbes L.D."/>
            <person name="Fowler R.G."/>
            <person name="Fu Q."/>
            <person name="Gabisi R.A."/>
            <person name="Ganer J."/>
            <person name="Garbino Pronczuk A."/>
            <person name="Garcia R.M."/>
            <person name="Garner T."/>
            <person name="Garrett T.E."/>
            <person name="Gonzalez D.A."/>
            <person name="Hamid H."/>
            <person name="Hawkins E.S."/>
            <person name="Hirani K."/>
            <person name="Hogues M.E."/>
            <person name="Hollins B."/>
            <person name="Hsiao C.-H."/>
            <person name="Jabil R."/>
            <person name="James M.L."/>
            <person name="Jhangiani S.N."/>
            <person name="Johnson B."/>
            <person name="Johnson Q."/>
            <person name="Joshi V."/>
            <person name="Kalu J.B."/>
            <person name="Kam C."/>
            <person name="Kashfia A."/>
            <person name="Keebler J."/>
            <person name="Kisamo H."/>
            <person name="Kovar C.L."/>
            <person name="Lago L.A."/>
            <person name="Lai C.-Y."/>
            <person name="Laidlaw J."/>
            <person name="Lara F."/>
            <person name="Le T.-K."/>
            <person name="Lee S.L."/>
            <person name="Legall F.H."/>
            <person name="Lemon S.J."/>
            <person name="Lewis L.R."/>
            <person name="Li B."/>
            <person name="Liu Y."/>
            <person name="Liu Y.-S."/>
            <person name="Lopez J."/>
            <person name="Lozado R.J."/>
            <person name="Lu J."/>
            <person name="Madu R.C."/>
            <person name="Maheshwari M."/>
            <person name="Maheshwari R."/>
            <person name="Malloy K."/>
            <person name="Martinez E."/>
            <person name="Mathew T."/>
            <person name="Mercado I.C."/>
            <person name="Mercado C."/>
            <person name="Meyer B."/>
            <person name="Montgomery K."/>
            <person name="Morgan M.B."/>
            <person name="Munidasa M."/>
            <person name="Nazareth L.V."/>
            <person name="Nelson J."/>
            <person name="Ng B.M."/>
            <person name="Nguyen N.B."/>
            <person name="Nguyen P.Q."/>
            <person name="Nguyen T."/>
            <person name="Obregon M."/>
            <person name="Okwuonu G.O."/>
            <person name="Onwere C.G."/>
            <person name="Orozco G."/>
            <person name="Parra A."/>
            <person name="Patel S."/>
            <person name="Patil S."/>
            <person name="Perez A."/>
            <person name="Perez Y."/>
            <person name="Pham C."/>
            <person name="Primus E.L."/>
            <person name="Pu L.-L."/>
            <person name="Puazo M."/>
            <person name="Qin X."/>
            <person name="Quiroz J.B."/>
            <person name="Reese J."/>
            <person name="Richards S."/>
            <person name="Rives C.M."/>
            <person name="Robberts R."/>
            <person name="Ruiz S.J."/>
            <person name="Ruiz M.J."/>
            <person name="Santibanez J."/>
            <person name="Schneider B.W."/>
            <person name="Sisson I."/>
            <person name="Smith M."/>
            <person name="Sodergren E."/>
            <person name="Song X.-Z."/>
            <person name="Song B.B."/>
            <person name="Summersgill H."/>
            <person name="Thelus R."/>
            <person name="Thornton R.D."/>
            <person name="Trejos Z.Y."/>
            <person name="Usmani K."/>
            <person name="Vattathil S."/>
            <person name="Villasana D."/>
            <person name="Walker D.L."/>
            <person name="Wang S."/>
            <person name="Wang K."/>
            <person name="White C.S."/>
            <person name="Williams A.C."/>
            <person name="Williamson J."/>
            <person name="Wilson K."/>
            <person name="Woghiren I.O."/>
            <person name="Woodworth J.R."/>
            <person name="Worley K.C."/>
            <person name="Wright R.A."/>
            <person name="Wu W."/>
            <person name="Young L."/>
            <person name="Zhang L."/>
            <person name="Zhang J."/>
            <person name="Zhu Y."/>
            <person name="Muzny D.M."/>
            <person name="Weinstock G."/>
            <person name="Gibbs R.A."/>
        </authorList>
    </citation>
    <scope>NUCLEOTIDE SEQUENCE [LARGE SCALE GENOMIC DNA]</scope>
    <source>
        <strain evidence="7">LSR1</strain>
    </source>
</reference>
<dbReference type="OrthoDB" id="3026777at2759"/>
<feature type="transmembrane region" description="Helical" evidence="5">
    <location>
        <begin position="137"/>
        <end position="160"/>
    </location>
</feature>
<dbReference type="RefSeq" id="XP_016660406.1">
    <property type="nucleotide sequence ID" value="XM_016804917.1"/>
</dbReference>
<dbReference type="Gene3D" id="1.20.1250.20">
    <property type="entry name" value="MFS general substrate transporter like domains"/>
    <property type="match status" value="1"/>
</dbReference>
<dbReference type="RefSeq" id="XP_016660405.1">
    <property type="nucleotide sequence ID" value="XM_016804916.1"/>
</dbReference>
<organism evidence="6 7">
    <name type="scientific">Acyrthosiphon pisum</name>
    <name type="common">Pea aphid</name>
    <dbReference type="NCBI Taxonomy" id="7029"/>
    <lineage>
        <taxon>Eukaryota</taxon>
        <taxon>Metazoa</taxon>
        <taxon>Ecdysozoa</taxon>
        <taxon>Arthropoda</taxon>
        <taxon>Hexapoda</taxon>
        <taxon>Insecta</taxon>
        <taxon>Pterygota</taxon>
        <taxon>Neoptera</taxon>
        <taxon>Paraneoptera</taxon>
        <taxon>Hemiptera</taxon>
        <taxon>Sternorrhyncha</taxon>
        <taxon>Aphidomorpha</taxon>
        <taxon>Aphidoidea</taxon>
        <taxon>Aphididae</taxon>
        <taxon>Macrosiphini</taxon>
        <taxon>Acyrthosiphon</taxon>
    </lineage>
</organism>
<name>A0A8R2H873_ACYPI</name>
<reference evidence="6" key="2">
    <citation type="submission" date="2022-06" db="UniProtKB">
        <authorList>
            <consortium name="EnsemblMetazoa"/>
        </authorList>
    </citation>
    <scope>IDENTIFICATION</scope>
</reference>
<evidence type="ECO:0000313" key="7">
    <source>
        <dbReference type="Proteomes" id="UP000007819"/>
    </source>
</evidence>
<keyword evidence="3 5" id="KW-1133">Transmembrane helix</keyword>
<accession>A0A8R2H873</accession>
<dbReference type="RefSeq" id="XP_003244982.1">
    <property type="nucleotide sequence ID" value="XM_003244934.3"/>
</dbReference>
<evidence type="ECO:0008006" key="8">
    <source>
        <dbReference type="Google" id="ProtNLM"/>
    </source>
</evidence>
<feature type="transmembrane region" description="Helical" evidence="5">
    <location>
        <begin position="472"/>
        <end position="491"/>
    </location>
</feature>
<feature type="transmembrane region" description="Helical" evidence="5">
    <location>
        <begin position="233"/>
        <end position="254"/>
    </location>
</feature>
<dbReference type="KEGG" id="api:100165728"/>
<feature type="transmembrane region" description="Helical" evidence="5">
    <location>
        <begin position="405"/>
        <end position="426"/>
    </location>
</feature>
<proteinExistence type="predicted"/>
<feature type="transmembrane region" description="Helical" evidence="5">
    <location>
        <begin position="172"/>
        <end position="193"/>
    </location>
</feature>
<protein>
    <recommendedName>
        <fullName evidence="8">Solute carrier family 46 member 3</fullName>
    </recommendedName>
</protein>
<dbReference type="GeneID" id="100165728"/>
<feature type="transmembrane region" description="Helical" evidence="5">
    <location>
        <begin position="380"/>
        <end position="399"/>
    </location>
</feature>
<dbReference type="PANTHER" id="PTHR23507:SF1">
    <property type="entry name" value="FI18259P1-RELATED"/>
    <property type="match status" value="1"/>
</dbReference>
<comment type="subcellular location">
    <subcellularLocation>
        <location evidence="1">Membrane</location>
        <topology evidence="1">Multi-pass membrane protein</topology>
    </subcellularLocation>
</comment>
<evidence type="ECO:0000256" key="4">
    <source>
        <dbReference type="ARBA" id="ARBA00023136"/>
    </source>
</evidence>
<feature type="transmembrane region" description="Helical" evidence="5">
    <location>
        <begin position="438"/>
        <end position="460"/>
    </location>
</feature>
<feature type="transmembrane region" description="Helical" evidence="5">
    <location>
        <begin position="205"/>
        <end position="227"/>
    </location>
</feature>
<evidence type="ECO:0000256" key="5">
    <source>
        <dbReference type="SAM" id="Phobius"/>
    </source>
</evidence>
<evidence type="ECO:0000256" key="2">
    <source>
        <dbReference type="ARBA" id="ARBA00022692"/>
    </source>
</evidence>
<dbReference type="GO" id="GO:0016020">
    <property type="term" value="C:membrane"/>
    <property type="evidence" value="ECO:0007669"/>
    <property type="project" value="UniProtKB-SubCell"/>
</dbReference>
<dbReference type="Pfam" id="PF07690">
    <property type="entry name" value="MFS_1"/>
    <property type="match status" value="1"/>
</dbReference>
<dbReference type="InterPro" id="IPR036259">
    <property type="entry name" value="MFS_trans_sf"/>
</dbReference>
<dbReference type="GO" id="GO:0022857">
    <property type="term" value="F:transmembrane transporter activity"/>
    <property type="evidence" value="ECO:0007669"/>
    <property type="project" value="InterPro"/>
</dbReference>
<dbReference type="AlphaFoldDB" id="A0A8R2H873"/>
<feature type="transmembrane region" description="Helical" evidence="5">
    <location>
        <begin position="312"/>
        <end position="328"/>
    </location>
</feature>
<evidence type="ECO:0000256" key="3">
    <source>
        <dbReference type="ARBA" id="ARBA00022989"/>
    </source>
</evidence>
<evidence type="ECO:0000313" key="6">
    <source>
        <dbReference type="EnsemblMetazoa" id="XP_016660405.1"/>
    </source>
</evidence>
<feature type="transmembrane region" description="Helical" evidence="5">
    <location>
        <begin position="348"/>
        <end position="371"/>
    </location>
</feature>
<dbReference type="SUPFAM" id="SSF103473">
    <property type="entry name" value="MFS general substrate transporter"/>
    <property type="match status" value="1"/>
</dbReference>
<dbReference type="EnsemblMetazoa" id="XM_003244934.4">
    <property type="protein sequence ID" value="XP_003244982.1"/>
    <property type="gene ID" value="LOC100165728"/>
</dbReference>
<keyword evidence="7" id="KW-1185">Reference proteome</keyword>
<dbReference type="EnsemblMetazoa" id="XM_016804915.2">
    <property type="protein sequence ID" value="XP_016660404.1"/>
    <property type="gene ID" value="LOC100165728"/>
</dbReference>
<sequence>MTTNKHEAMPGPPITNPDAVEDEWRKMSFTCKAAHMARNVTVEPMLGVFQLSMIMSSLTTQNLNMQKACRVNLSLGQTVCYALENKNATSYRNEELAVQQLVTKMMLWQSPFQNIVPCVLVMFVGSWSDRNQKRKPFMLWPIIGELVRNVGLVICVYFFYELPMEVAGVVESVPSAVTGGLPILILAVFAYVGDISTVKSRTVRVGFVSLIFSISITVGSALSGILFRDYGFYGVYFISTALYLFSFMYCIIVIKDIKPAVVEKYHEPNIAVGQCKKSSLLAITDFFDLKHVKEAIRVTFKRGNDDTRRTDIILLFVIMVIILGPLSGEQTLMYLLVRVKFSWNEVDFSVFSTYYFICNLVGIAFTLWILVKRFAIDDRLLGAIGCLSKGLASFVYAYAPTEFLFYLGPIVDIFHGTALVAFRSILSKLVPANQLGQALAVSSLVETIVPAIFRPLYNVIYYKTLHFLPGAFYILGGIFNLFGIFVFLWMYKKQKQNEKWEDFEEKQALSGEPNSQHP</sequence>
<keyword evidence="4 5" id="KW-0472">Membrane</keyword>
<dbReference type="Proteomes" id="UP000007819">
    <property type="component" value="Chromosome A3"/>
</dbReference>
<keyword evidence="2 5" id="KW-0812">Transmembrane</keyword>
<dbReference type="EnsemblMetazoa" id="XM_016804917.2">
    <property type="protein sequence ID" value="XP_016660406.1"/>
    <property type="gene ID" value="LOC100165728"/>
</dbReference>